<evidence type="ECO:0000313" key="6">
    <source>
        <dbReference type="Proteomes" id="UP000469185"/>
    </source>
</evidence>
<dbReference type="InterPro" id="IPR034660">
    <property type="entry name" value="DinB/YfiT-like"/>
</dbReference>
<proteinExistence type="predicted"/>
<protein>
    <recommendedName>
        <fullName evidence="4">DinB-like domain-containing protein</fullName>
    </recommendedName>
</protein>
<evidence type="ECO:0000259" key="4">
    <source>
        <dbReference type="Pfam" id="PF12867"/>
    </source>
</evidence>
<keyword evidence="2 3" id="KW-0040">ANK repeat</keyword>
<dbReference type="SUPFAM" id="SSF109854">
    <property type="entry name" value="DinB/YfiT-like putative metalloenzymes"/>
    <property type="match status" value="1"/>
</dbReference>
<dbReference type="AlphaFoldDB" id="A0A6N9YQQ2"/>
<feature type="domain" description="DinB-like" evidence="4">
    <location>
        <begin position="61"/>
        <end position="174"/>
    </location>
</feature>
<dbReference type="RefSeq" id="WP_163820042.1">
    <property type="nucleotide sequence ID" value="NZ_JAAGOB010000010.1"/>
</dbReference>
<organism evidence="5 6">
    <name type="scientific">Phytoactinopolyspora alkaliphila</name>
    <dbReference type="NCBI Taxonomy" id="1783498"/>
    <lineage>
        <taxon>Bacteria</taxon>
        <taxon>Bacillati</taxon>
        <taxon>Actinomycetota</taxon>
        <taxon>Actinomycetes</taxon>
        <taxon>Jiangellales</taxon>
        <taxon>Jiangellaceae</taxon>
        <taxon>Phytoactinopolyspora</taxon>
    </lineage>
</organism>
<dbReference type="PROSITE" id="PS50088">
    <property type="entry name" value="ANK_REPEAT"/>
    <property type="match status" value="1"/>
</dbReference>
<comment type="caution">
    <text evidence="5">The sequence shown here is derived from an EMBL/GenBank/DDBJ whole genome shotgun (WGS) entry which is preliminary data.</text>
</comment>
<feature type="repeat" description="ANK" evidence="3">
    <location>
        <begin position="250"/>
        <end position="282"/>
    </location>
</feature>
<name>A0A6N9YQQ2_9ACTN</name>
<dbReference type="InterPro" id="IPR024775">
    <property type="entry name" value="DinB-like"/>
</dbReference>
<dbReference type="Proteomes" id="UP000469185">
    <property type="component" value="Unassembled WGS sequence"/>
</dbReference>
<dbReference type="Pfam" id="PF12796">
    <property type="entry name" value="Ank_2"/>
    <property type="match status" value="1"/>
</dbReference>
<evidence type="ECO:0000256" key="2">
    <source>
        <dbReference type="ARBA" id="ARBA00023043"/>
    </source>
</evidence>
<dbReference type="PROSITE" id="PS50297">
    <property type="entry name" value="ANK_REP_REGION"/>
    <property type="match status" value="1"/>
</dbReference>
<dbReference type="EMBL" id="JAAGOB010000010">
    <property type="protein sequence ID" value="NED97265.1"/>
    <property type="molecule type" value="Genomic_DNA"/>
</dbReference>
<keyword evidence="1" id="KW-0677">Repeat</keyword>
<dbReference type="Gene3D" id="1.20.120.450">
    <property type="entry name" value="dinb family like domain"/>
    <property type="match status" value="1"/>
</dbReference>
<accession>A0A6N9YQQ2</accession>
<dbReference type="Pfam" id="PF12867">
    <property type="entry name" value="DinB_2"/>
    <property type="match status" value="1"/>
</dbReference>
<dbReference type="InterPro" id="IPR002110">
    <property type="entry name" value="Ankyrin_rpt"/>
</dbReference>
<dbReference type="PANTHER" id="PTHR24201">
    <property type="entry name" value="ANK_REP_REGION DOMAIN-CONTAINING PROTEIN"/>
    <property type="match status" value="1"/>
</dbReference>
<evidence type="ECO:0000256" key="1">
    <source>
        <dbReference type="ARBA" id="ARBA00022737"/>
    </source>
</evidence>
<evidence type="ECO:0000313" key="5">
    <source>
        <dbReference type="EMBL" id="NED97265.1"/>
    </source>
</evidence>
<keyword evidence="6" id="KW-1185">Reference proteome</keyword>
<evidence type="ECO:0000256" key="3">
    <source>
        <dbReference type="PROSITE-ProRule" id="PRU00023"/>
    </source>
</evidence>
<dbReference type="Gene3D" id="1.25.40.20">
    <property type="entry name" value="Ankyrin repeat-containing domain"/>
    <property type="match status" value="1"/>
</dbReference>
<gene>
    <name evidence="5" type="ORF">G1H11_18360</name>
</gene>
<dbReference type="InterPro" id="IPR036770">
    <property type="entry name" value="Ankyrin_rpt-contain_sf"/>
</dbReference>
<sequence>MTNTWRSELLEQLEFYWTAHFLPRLKGMTDEEYFWEPVGGCWSLREDGQGALALELFSPEPPVPPVTTVAWRTVHIGRDIFGTRARALFGPTPAPDDADMYDLRHWPEPLPRTADDALAFLERAYELWHDGVAALSDEDLREPLGPKGGEFAEFSMSQLVLHINREVMAHGAEICLLRDLFRAYRDRQDPVVAACLAGGADAVAGLLAEDSAASERLRARRPQLVAEVAGLRHWDVLRLLVEHGLDVNAGSPSALHYAAAAGAVDEARFLIEHGADLESVDSRFGFPPAGWADYFGQSEVAGYLRKAAGVVR</sequence>
<dbReference type="SUPFAM" id="SSF48403">
    <property type="entry name" value="Ankyrin repeat"/>
    <property type="match status" value="1"/>
</dbReference>
<dbReference type="InterPro" id="IPR050776">
    <property type="entry name" value="Ank_Repeat/CDKN_Inhibitor"/>
</dbReference>
<reference evidence="5 6" key="1">
    <citation type="submission" date="2020-02" db="EMBL/GenBank/DDBJ databases">
        <authorList>
            <person name="Li X.-J."/>
            <person name="Feng X.-M."/>
        </authorList>
    </citation>
    <scope>NUCLEOTIDE SEQUENCE [LARGE SCALE GENOMIC DNA]</scope>
    <source>
        <strain evidence="5 6">CGMCC 4.7225</strain>
    </source>
</reference>